<comment type="caution">
    <text evidence="2">The sequence shown here is derived from an EMBL/GenBank/DDBJ whole genome shotgun (WGS) entry which is preliminary data.</text>
</comment>
<accession>A0A917JJJ8</accession>
<sequence>MIDGERIEFAKARKSHWDGKECLYAGRAADGSVKLFESDQPGPVITTSAAKLRTFAEAVMSGEFEFI</sequence>
<organism evidence="2 3">
    <name type="scientific">Saccharopolyspora thermophila</name>
    <dbReference type="NCBI Taxonomy" id="89367"/>
    <lineage>
        <taxon>Bacteria</taxon>
        <taxon>Bacillati</taxon>
        <taxon>Actinomycetota</taxon>
        <taxon>Actinomycetes</taxon>
        <taxon>Pseudonocardiales</taxon>
        <taxon>Pseudonocardiaceae</taxon>
        <taxon>Saccharopolyspora</taxon>
    </lineage>
</organism>
<dbReference type="AlphaFoldDB" id="A0A917JJJ8"/>
<dbReference type="EMBL" id="BAAAHC010000005">
    <property type="protein sequence ID" value="GAA0510387.1"/>
    <property type="molecule type" value="Genomic_DNA"/>
</dbReference>
<reference evidence="1" key="5">
    <citation type="submission" date="2023-12" db="EMBL/GenBank/DDBJ databases">
        <authorList>
            <person name="Sun Q."/>
            <person name="Inoue M."/>
        </authorList>
    </citation>
    <scope>NUCLEOTIDE SEQUENCE</scope>
    <source>
        <strain evidence="1">JCM 10664</strain>
    </source>
</reference>
<dbReference type="EMBL" id="BMMT01000001">
    <property type="protein sequence ID" value="GGI67393.1"/>
    <property type="molecule type" value="Genomic_DNA"/>
</dbReference>
<reference evidence="4" key="3">
    <citation type="journal article" date="2019" name="Int. J. Syst. Evol. Microbiol.">
        <title>The Global Catalogue of Microorganisms (GCM) 10K type strain sequencing project: providing services to taxonomists for standard genome sequencing and annotation.</title>
        <authorList>
            <consortium name="The Broad Institute Genomics Platform"/>
            <consortium name="The Broad Institute Genome Sequencing Center for Infectious Disease"/>
            <person name="Wu L."/>
            <person name="Ma J."/>
        </authorList>
    </citation>
    <scope>NUCLEOTIDE SEQUENCE [LARGE SCALE GENOMIC DNA]</scope>
    <source>
        <strain evidence="4">JCM 10664</strain>
    </source>
</reference>
<protein>
    <recommendedName>
        <fullName evidence="5">DUF397 domain-containing protein</fullName>
    </recommendedName>
</protein>
<gene>
    <name evidence="1" type="ORF">GCM10009545_10500</name>
    <name evidence="2" type="ORF">GCM10011581_00250</name>
</gene>
<evidence type="ECO:0008006" key="5">
    <source>
        <dbReference type="Google" id="ProtNLM"/>
    </source>
</evidence>
<name>A0A917JJJ8_9PSEU</name>
<dbReference type="Proteomes" id="UP000597989">
    <property type="component" value="Unassembled WGS sequence"/>
</dbReference>
<evidence type="ECO:0000313" key="2">
    <source>
        <dbReference type="EMBL" id="GGI67393.1"/>
    </source>
</evidence>
<evidence type="ECO:0000313" key="4">
    <source>
        <dbReference type="Proteomes" id="UP001500220"/>
    </source>
</evidence>
<proteinExistence type="predicted"/>
<evidence type="ECO:0000313" key="3">
    <source>
        <dbReference type="Proteomes" id="UP000597989"/>
    </source>
</evidence>
<reference evidence="2 3" key="2">
    <citation type="journal article" date="2014" name="Int. J. Syst. Evol. Microbiol.">
        <title>Complete genome sequence of Corynebacterium casei LMG S-19264T (=DSM 44701T), isolated from a smear-ripened cheese.</title>
        <authorList>
            <consortium name="US DOE Joint Genome Institute (JGI-PGF)"/>
            <person name="Walter F."/>
            <person name="Albersmeier A."/>
            <person name="Kalinowski J."/>
            <person name="Ruckert C."/>
        </authorList>
    </citation>
    <scope>NUCLEOTIDE SEQUENCE [LARGE SCALE GENOMIC DNA]</scope>
    <source>
        <strain evidence="2 3">CGMCC 4.7206</strain>
    </source>
</reference>
<reference evidence="2" key="4">
    <citation type="submission" date="2020-09" db="EMBL/GenBank/DDBJ databases">
        <authorList>
            <person name="Sun Q."/>
            <person name="Zhou Y."/>
        </authorList>
    </citation>
    <scope>NUCLEOTIDE SEQUENCE</scope>
    <source>
        <strain evidence="2">CGMCC 4.7206</strain>
    </source>
</reference>
<keyword evidence="4" id="KW-1185">Reference proteome</keyword>
<evidence type="ECO:0000313" key="1">
    <source>
        <dbReference type="EMBL" id="GAA0510387.1"/>
    </source>
</evidence>
<dbReference type="Proteomes" id="UP001500220">
    <property type="component" value="Unassembled WGS sequence"/>
</dbReference>
<reference evidence="1" key="1">
    <citation type="journal article" date="2014" name="Int. J. Syst. Evol. Microbiol.">
        <title>Complete genome of a new Firmicutes species belonging to the dominant human colonic microbiota ('Ruminococcus bicirculans') reveals two chromosomes and a selective capacity to utilize plant glucans.</title>
        <authorList>
            <consortium name="NISC Comparative Sequencing Program"/>
            <person name="Wegmann U."/>
            <person name="Louis P."/>
            <person name="Goesmann A."/>
            <person name="Henrissat B."/>
            <person name="Duncan S.H."/>
            <person name="Flint H.J."/>
        </authorList>
    </citation>
    <scope>NUCLEOTIDE SEQUENCE</scope>
    <source>
        <strain evidence="1">JCM 10664</strain>
    </source>
</reference>